<dbReference type="InParanoid" id="K3ZKT9"/>
<protein>
    <submittedName>
        <fullName evidence="2">Uncharacterized protein</fullName>
    </submittedName>
</protein>
<name>K3ZKT9_SETIT</name>
<dbReference type="Gramene" id="KQK94353">
    <property type="protein sequence ID" value="KQK94353"/>
    <property type="gene ID" value="SETIT_027195mg"/>
</dbReference>
<feature type="compositionally biased region" description="Basic residues" evidence="1">
    <location>
        <begin position="16"/>
        <end position="28"/>
    </location>
</feature>
<dbReference type="HOGENOM" id="CLU_2798804_0_0_1"/>
<feature type="region of interest" description="Disordered" evidence="1">
    <location>
        <begin position="1"/>
        <end position="68"/>
    </location>
</feature>
<reference evidence="3" key="1">
    <citation type="journal article" date="2012" name="Nat. Biotechnol.">
        <title>Reference genome sequence of the model plant Setaria.</title>
        <authorList>
            <person name="Bennetzen J.L."/>
            <person name="Schmutz J."/>
            <person name="Wang H."/>
            <person name="Percifield R."/>
            <person name="Hawkins J."/>
            <person name="Pontaroli A.C."/>
            <person name="Estep M."/>
            <person name="Feng L."/>
            <person name="Vaughn J.N."/>
            <person name="Grimwood J."/>
            <person name="Jenkins J."/>
            <person name="Barry K."/>
            <person name="Lindquist E."/>
            <person name="Hellsten U."/>
            <person name="Deshpande S."/>
            <person name="Wang X."/>
            <person name="Wu X."/>
            <person name="Mitros T."/>
            <person name="Triplett J."/>
            <person name="Yang X."/>
            <person name="Ye C.Y."/>
            <person name="Mauro-Herrera M."/>
            <person name="Wang L."/>
            <person name="Li P."/>
            <person name="Sharma M."/>
            <person name="Sharma R."/>
            <person name="Ronald P.C."/>
            <person name="Panaud O."/>
            <person name="Kellogg E.A."/>
            <person name="Brutnell T.P."/>
            <person name="Doust A.N."/>
            <person name="Tuskan G.A."/>
            <person name="Rokhsar D."/>
            <person name="Devos K.M."/>
        </authorList>
    </citation>
    <scope>NUCLEOTIDE SEQUENCE [LARGE SCALE GENOMIC DNA]</scope>
    <source>
        <strain evidence="3">cv. Yugu1</strain>
    </source>
</reference>
<dbReference type="EnsemblPlants" id="KQK94353">
    <property type="protein sequence ID" value="KQK94353"/>
    <property type="gene ID" value="SETIT_027195mg"/>
</dbReference>
<evidence type="ECO:0000256" key="1">
    <source>
        <dbReference type="SAM" id="MobiDB-lite"/>
    </source>
</evidence>
<keyword evidence="3" id="KW-1185">Reference proteome</keyword>
<evidence type="ECO:0000313" key="3">
    <source>
        <dbReference type="Proteomes" id="UP000004995"/>
    </source>
</evidence>
<reference evidence="2" key="2">
    <citation type="submission" date="2018-08" db="UniProtKB">
        <authorList>
            <consortium name="EnsemblPlants"/>
        </authorList>
    </citation>
    <scope>IDENTIFICATION</scope>
    <source>
        <strain evidence="2">Yugu1</strain>
    </source>
</reference>
<dbReference type="EMBL" id="AGNK02004837">
    <property type="status" value="NOT_ANNOTATED_CDS"/>
    <property type="molecule type" value="Genomic_DNA"/>
</dbReference>
<sequence length="68" mass="7191">MSGTSGWPTCGQRLGGARRRLTGRRKRTSLAVVGARRRWPGQREGSTRQAASQRGGGAAMAGSTRGHL</sequence>
<accession>K3ZKT9</accession>
<organism evidence="2 3">
    <name type="scientific">Setaria italica</name>
    <name type="common">Foxtail millet</name>
    <name type="synonym">Panicum italicum</name>
    <dbReference type="NCBI Taxonomy" id="4555"/>
    <lineage>
        <taxon>Eukaryota</taxon>
        <taxon>Viridiplantae</taxon>
        <taxon>Streptophyta</taxon>
        <taxon>Embryophyta</taxon>
        <taxon>Tracheophyta</taxon>
        <taxon>Spermatophyta</taxon>
        <taxon>Magnoliopsida</taxon>
        <taxon>Liliopsida</taxon>
        <taxon>Poales</taxon>
        <taxon>Poaceae</taxon>
        <taxon>PACMAD clade</taxon>
        <taxon>Panicoideae</taxon>
        <taxon>Panicodae</taxon>
        <taxon>Paniceae</taxon>
        <taxon>Cenchrinae</taxon>
        <taxon>Setaria</taxon>
    </lineage>
</organism>
<evidence type="ECO:0000313" key="2">
    <source>
        <dbReference type="EnsemblPlants" id="KQK94353"/>
    </source>
</evidence>
<dbReference type="AlphaFoldDB" id="K3ZKT9"/>
<proteinExistence type="predicted"/>
<dbReference type="Proteomes" id="UP000004995">
    <property type="component" value="Unassembled WGS sequence"/>
</dbReference>